<dbReference type="InterPro" id="IPR043769">
    <property type="entry name" value="DUF5715"/>
</dbReference>
<name>A0A1F5X369_9BACT</name>
<dbReference type="Proteomes" id="UP000178684">
    <property type="component" value="Unassembled WGS sequence"/>
</dbReference>
<evidence type="ECO:0000313" key="3">
    <source>
        <dbReference type="Proteomes" id="UP000178684"/>
    </source>
</evidence>
<evidence type="ECO:0000256" key="1">
    <source>
        <dbReference type="SAM" id="SignalP"/>
    </source>
</evidence>
<dbReference type="SUPFAM" id="SSF55166">
    <property type="entry name" value="Hedgehog/DD-peptidase"/>
    <property type="match status" value="1"/>
</dbReference>
<dbReference type="InterPro" id="IPR009045">
    <property type="entry name" value="Zn_M74/Hedgehog-like"/>
</dbReference>
<dbReference type="AlphaFoldDB" id="A0A1F5X369"/>
<evidence type="ECO:0008006" key="4">
    <source>
        <dbReference type="Google" id="ProtNLM"/>
    </source>
</evidence>
<dbReference type="EMBL" id="MFIE01000022">
    <property type="protein sequence ID" value="OGF82348.1"/>
    <property type="molecule type" value="Genomic_DNA"/>
</dbReference>
<feature type="signal peptide" evidence="1">
    <location>
        <begin position="1"/>
        <end position="21"/>
    </location>
</feature>
<gene>
    <name evidence="2" type="ORF">A3B18_00125</name>
</gene>
<sequence>MKIFLVLVVLSILGSSVGAVSADPFPSLKGSQDSMIRQNLQADLEGLPRVENDKQLEAFKRSGHFVPLPENSTIRIDPRLNEKWRWVHPRAKDALLNWAKAFHAEFRSFFQINSAVRTVERQEYLDKKNANAAPPYGSTASSHLTGSTIDITKLKVPPPQVRWWRKFFLHMEKGGLVEATEEKYQAVFHIMVFRPK</sequence>
<reference evidence="2 3" key="1">
    <citation type="journal article" date="2016" name="Nat. Commun.">
        <title>Thousands of microbial genomes shed light on interconnected biogeochemical processes in an aquifer system.</title>
        <authorList>
            <person name="Anantharaman K."/>
            <person name="Brown C.T."/>
            <person name="Hug L.A."/>
            <person name="Sharon I."/>
            <person name="Castelle C.J."/>
            <person name="Probst A.J."/>
            <person name="Thomas B.C."/>
            <person name="Singh A."/>
            <person name="Wilkins M.J."/>
            <person name="Karaoz U."/>
            <person name="Brodie E.L."/>
            <person name="Williams K.H."/>
            <person name="Hubbard S.S."/>
            <person name="Banfield J.F."/>
        </authorList>
    </citation>
    <scope>NUCLEOTIDE SEQUENCE [LARGE SCALE GENOMIC DNA]</scope>
</reference>
<comment type="caution">
    <text evidence="2">The sequence shown here is derived from an EMBL/GenBank/DDBJ whole genome shotgun (WGS) entry which is preliminary data.</text>
</comment>
<protein>
    <recommendedName>
        <fullName evidence="4">Peptidase M15A C-terminal domain-containing protein</fullName>
    </recommendedName>
</protein>
<organism evidence="2 3">
    <name type="scientific">Candidatus Giovannonibacteria bacterium RIFCSPLOWO2_01_FULL_46_13</name>
    <dbReference type="NCBI Taxonomy" id="1798352"/>
    <lineage>
        <taxon>Bacteria</taxon>
        <taxon>Candidatus Giovannoniibacteriota</taxon>
    </lineage>
</organism>
<feature type="chain" id="PRO_5009522264" description="Peptidase M15A C-terminal domain-containing protein" evidence="1">
    <location>
        <begin position="22"/>
        <end position="196"/>
    </location>
</feature>
<keyword evidence="1" id="KW-0732">Signal</keyword>
<dbReference type="Gene3D" id="3.30.1380.10">
    <property type="match status" value="1"/>
</dbReference>
<evidence type="ECO:0000313" key="2">
    <source>
        <dbReference type="EMBL" id="OGF82348.1"/>
    </source>
</evidence>
<accession>A0A1F5X369</accession>
<dbReference type="Pfam" id="PF18979">
    <property type="entry name" value="DUF5715"/>
    <property type="match status" value="1"/>
</dbReference>
<proteinExistence type="predicted"/>